<dbReference type="InterPro" id="IPR049468">
    <property type="entry name" value="Restrct_endonuc-II-like_dom"/>
</dbReference>
<dbReference type="OrthoDB" id="9757917at2"/>
<accession>A0A0F4KUC2</accession>
<dbReference type="AlphaFoldDB" id="A0A0F4KUC2"/>
<proteinExistence type="predicted"/>
<dbReference type="Proteomes" id="UP000033648">
    <property type="component" value="Unassembled WGS sequence"/>
</dbReference>
<dbReference type="PATRIC" id="fig|1684.4.peg.1402"/>
<gene>
    <name evidence="3" type="ORF">JF69_13090</name>
</gene>
<reference evidence="3 4" key="1">
    <citation type="submission" date="2014-12" db="EMBL/GenBank/DDBJ databases">
        <title>Comparative genomics of the lactic acid bacteria isolated from the honey bee gut.</title>
        <authorList>
            <person name="Ellegaard K.M."/>
            <person name="Tamarit D."/>
            <person name="Javelind E."/>
            <person name="Olofsson T."/>
            <person name="Andersson S.G."/>
            <person name="Vasquez A."/>
        </authorList>
    </citation>
    <scope>NUCLEOTIDE SEQUENCE [LARGE SCALE GENOMIC DNA]</scope>
    <source>
        <strain evidence="3 4">Bin2</strain>
    </source>
</reference>
<evidence type="ECO:0000313" key="3">
    <source>
        <dbReference type="EMBL" id="KJY49995.1"/>
    </source>
</evidence>
<organism evidence="3 4">
    <name type="scientific">Bifidobacterium asteroides</name>
    <dbReference type="NCBI Taxonomy" id="1684"/>
    <lineage>
        <taxon>Bacteria</taxon>
        <taxon>Bacillati</taxon>
        <taxon>Actinomycetota</taxon>
        <taxon>Actinomycetes</taxon>
        <taxon>Bifidobacteriales</taxon>
        <taxon>Bifidobacteriaceae</taxon>
        <taxon>Bifidobacterium</taxon>
    </lineage>
</organism>
<feature type="compositionally biased region" description="Polar residues" evidence="1">
    <location>
        <begin position="21"/>
        <end position="30"/>
    </location>
</feature>
<protein>
    <recommendedName>
        <fullName evidence="2">Restriction endonuclease type II-like domain-containing protein</fullName>
    </recommendedName>
</protein>
<evidence type="ECO:0000259" key="2">
    <source>
        <dbReference type="Pfam" id="PF18741"/>
    </source>
</evidence>
<evidence type="ECO:0000313" key="4">
    <source>
        <dbReference type="Proteomes" id="UP000033648"/>
    </source>
</evidence>
<dbReference type="EMBL" id="JWME01000011">
    <property type="protein sequence ID" value="KJY49995.1"/>
    <property type="molecule type" value="Genomic_DNA"/>
</dbReference>
<feature type="domain" description="Restriction endonuclease type II-like" evidence="2">
    <location>
        <begin position="1135"/>
        <end position="1228"/>
    </location>
</feature>
<evidence type="ECO:0000256" key="1">
    <source>
        <dbReference type="SAM" id="MobiDB-lite"/>
    </source>
</evidence>
<feature type="compositionally biased region" description="Polar residues" evidence="1">
    <location>
        <begin position="1"/>
        <end position="10"/>
    </location>
</feature>
<sequence>MSETVMSTGGSEEDKRAEDAQASTAGSSSDRTAEEVKAPLTPLERIRGWRQDYQNQVGLTPLENVSQLAAQMDLTHAHPSGIAQLFASGQVHLDALFRDRGMLRAAHRRMERVLDDQAAKERASGFAQLSMVVGVAAWQGRDMPVLLYPVRIDESAQGASRASIRFTGKVDLNPALISAMRERGITLDPERLFSASHYQGGTPETSSLFKDMTALITPHISDFTIERKIVLGCFIEPSAQLLGESLRILDRMTAGSTGNDLLDALAGDQAASERLKGGPVPDYSPFDADPHSEFEAGDVDNRVRYAAQLVATGHSVLVDEQTGLHSADDALAIASRCVTAGRTVLYVPCVVEEKRRFQHRLDAAGMADMALDLTDDQLGRVLDQRLIDAVGFKPGKASEHFDQVADELVGVRSRLTRYLGDLHGVDSSWGVSAYQTIQNLANIANMPTHPATRVRLGAATAHDLQPDLDTWADKLERAAELGEFVIGPQDTPWFGATLVNENEAVDAYSRVVRLLQRLLPDTREQVKSTVETCGFPVPATVKDWGRQVVVLKNLRRVLDVFQPSIFERDIPAMIEATKSKADRKANGTNLGFWERRRLVKEAKSLLRPGAQVEDLHESLVVVSKQAEQWRTFVPHGGWPVLPPKLDVIIDTQESLIRDMTALDTVLDSTPAGGDLETMDLNKVEERLKALFDDHTALDTLPERCALEGEFSKAGLEELVQDLRNRQVEGKAVRAELQLAWWTTVFDDIMRSSQIISNQDGSALSNAADRFSQVDAQHVASVGPMVAQESEKRLSELLFSRTQEANQLHTMLAGNPGASLAVFQQAHPGILSAAKPIIIATPATLATRTNPTQLADTVIIDAGAHMPSIQVLTVLARARQVAVIAHRPTITSDGLLQLVDHLVPVTVKARPSRRSIRLDAFLKDHGYGDLSAPVPDCREPGRVTLTRVEGAGVPVMATGLVESSQQEVAAVVDMLKRRAGSFSLVPNSYLLTVVTLSATHRSRLGAELKSAAAKDRVFAKFLRHVRIVGIDEVCGARATDVILTLGFAKTTHGRLLQQFGDLEGEGGKGMLLDALVLPDRNLDIVAAFSADDLEDDRLHQPGPRLLKELLTWVEHPDAEPARPEQAEQSTNVLFRDLAQRLRTRGLDVALDYGYDQAPRIPLVVGLKNKPFALAVLTDDAEFMHTQSTRERHRFTTEDLQYLGWSVMTVWSVSAFVNPDKEADRIVARLADIYQQAR</sequence>
<comment type="caution">
    <text evidence="3">The sequence shown here is derived from an EMBL/GenBank/DDBJ whole genome shotgun (WGS) entry which is preliminary data.</text>
</comment>
<dbReference type="Pfam" id="PF18741">
    <property type="entry name" value="MTES_1575"/>
    <property type="match status" value="1"/>
</dbReference>
<feature type="region of interest" description="Disordered" evidence="1">
    <location>
        <begin position="1"/>
        <end position="39"/>
    </location>
</feature>
<name>A0A0F4KUC2_9BIFI</name>